<reference evidence="2 3" key="1">
    <citation type="submission" date="2018-10" db="EMBL/GenBank/DDBJ databases">
        <title>Natrarchaeobius chitinivorans gen. nov., sp. nov., and Natrarchaeobius haloalkaliphilus sp. nov., alkaliphilic, chitin-utilizing haloarchaea from hypersaline alkaline lakes.</title>
        <authorList>
            <person name="Sorokin D.Y."/>
            <person name="Elcheninov A.G."/>
            <person name="Kostrikina N.A."/>
            <person name="Bale N.J."/>
            <person name="Sinninghe Damste J.S."/>
            <person name="Khijniak T.V."/>
            <person name="Kublanov I.V."/>
            <person name="Toshchakov S.V."/>
        </authorList>
    </citation>
    <scope>NUCLEOTIDE SEQUENCE [LARGE SCALE GENOMIC DNA]</scope>
    <source>
        <strain evidence="2 3">AArcht-Sl</strain>
    </source>
</reference>
<dbReference type="AlphaFoldDB" id="A0A3N6MUF5"/>
<sequence length="97" mass="10983">MNHQKILLIAYYLVYIMSESETEKSILKWFVLPATLTFFLVNLFQISPILSVWTTSVIGGGNILWVILIPTYSLLLAVLVGFCGLHFPPPDQCERPV</sequence>
<name>A0A3N6MUF5_9EURY</name>
<accession>A0A3N6MUF5</accession>
<proteinExistence type="predicted"/>
<feature type="transmembrane region" description="Helical" evidence="1">
    <location>
        <begin position="30"/>
        <end position="51"/>
    </location>
</feature>
<protein>
    <submittedName>
        <fullName evidence="2">Uncharacterized protein</fullName>
    </submittedName>
</protein>
<dbReference type="EMBL" id="REFY01000004">
    <property type="protein sequence ID" value="RQG89022.1"/>
    <property type="molecule type" value="Genomic_DNA"/>
</dbReference>
<comment type="caution">
    <text evidence="2">The sequence shown here is derived from an EMBL/GenBank/DDBJ whole genome shotgun (WGS) entry which is preliminary data.</text>
</comment>
<keyword evidence="3" id="KW-1185">Reference proteome</keyword>
<keyword evidence="1" id="KW-0812">Transmembrane</keyword>
<organism evidence="2 3">
    <name type="scientific">Natrarchaeobius halalkaliphilus</name>
    <dbReference type="NCBI Taxonomy" id="1679091"/>
    <lineage>
        <taxon>Archaea</taxon>
        <taxon>Methanobacteriati</taxon>
        <taxon>Methanobacteriota</taxon>
        <taxon>Stenosarchaea group</taxon>
        <taxon>Halobacteria</taxon>
        <taxon>Halobacteriales</taxon>
        <taxon>Natrialbaceae</taxon>
        <taxon>Natrarchaeobius</taxon>
    </lineage>
</organism>
<evidence type="ECO:0000313" key="3">
    <source>
        <dbReference type="Proteomes" id="UP000273828"/>
    </source>
</evidence>
<feature type="transmembrane region" description="Helical" evidence="1">
    <location>
        <begin position="63"/>
        <end position="87"/>
    </location>
</feature>
<keyword evidence="1" id="KW-1133">Transmembrane helix</keyword>
<gene>
    <name evidence="2" type="ORF">EA462_11610</name>
</gene>
<evidence type="ECO:0000313" key="2">
    <source>
        <dbReference type="EMBL" id="RQG89022.1"/>
    </source>
</evidence>
<evidence type="ECO:0000256" key="1">
    <source>
        <dbReference type="SAM" id="Phobius"/>
    </source>
</evidence>
<dbReference type="Proteomes" id="UP000273828">
    <property type="component" value="Unassembled WGS sequence"/>
</dbReference>
<keyword evidence="1" id="KW-0472">Membrane</keyword>